<evidence type="ECO:0000256" key="3">
    <source>
        <dbReference type="ARBA" id="ARBA00022695"/>
    </source>
</evidence>
<comment type="similarity">
    <text evidence="6">Belongs to the DNA polymerase HolA subunit family.</text>
</comment>
<sequence>MTAVKAGDVDRAVKARRPDICVLLFYGPDSGRVSERARAAAEAAVSDPADPFQLIRLDGDDLLDHPGKLVEEATTYGLFGERRVIWVRPTSRNIAGPVAACLEGAPDGTLVVVEAGDLGKTSPLRAACEKSNRALALPCYADETRDLATVVTDTLAAGGLRIDADARELLIESLGGDRLASRGELEKLMLYCLGRERVSAEDVAAVVSDVSSQSVDMALDAAFGGDLATLEDSLRQLAQNGVAPAQILILALRHTLQLLSGRAGIDSGSDPEAAVRSWRGLHFRRRNAVERQLARWREPSLRRVVDALQDATLQSRRNPGLAQTVAGAALLRIAQAASRR</sequence>
<dbReference type="Gene3D" id="3.40.50.300">
    <property type="entry name" value="P-loop containing nucleotide triphosphate hydrolases"/>
    <property type="match status" value="1"/>
</dbReference>
<dbReference type="SUPFAM" id="SSF48019">
    <property type="entry name" value="post-AAA+ oligomerization domain-like"/>
    <property type="match status" value="1"/>
</dbReference>
<comment type="caution">
    <text evidence="8">The sequence shown here is derived from an EMBL/GenBank/DDBJ whole genome shotgun (WGS) entry which is preliminary data.</text>
</comment>
<evidence type="ECO:0000256" key="2">
    <source>
        <dbReference type="ARBA" id="ARBA00022679"/>
    </source>
</evidence>
<evidence type="ECO:0000256" key="1">
    <source>
        <dbReference type="ARBA" id="ARBA00012417"/>
    </source>
</evidence>
<accession>A0A4R7BP30</accession>
<name>A0A4R7BP30_9HYPH</name>
<evidence type="ECO:0000256" key="5">
    <source>
        <dbReference type="ARBA" id="ARBA00022932"/>
    </source>
</evidence>
<dbReference type="InterPro" id="IPR005790">
    <property type="entry name" value="DNA_polIII_delta"/>
</dbReference>
<dbReference type="GO" id="GO:0006261">
    <property type="term" value="P:DNA-templated DNA replication"/>
    <property type="evidence" value="ECO:0007669"/>
    <property type="project" value="TreeGrafter"/>
</dbReference>
<dbReference type="InterPro" id="IPR027417">
    <property type="entry name" value="P-loop_NTPase"/>
</dbReference>
<evidence type="ECO:0000313" key="8">
    <source>
        <dbReference type="EMBL" id="TDR87121.1"/>
    </source>
</evidence>
<keyword evidence="2" id="KW-0808">Transferase</keyword>
<dbReference type="NCBIfam" id="TIGR01128">
    <property type="entry name" value="holA"/>
    <property type="match status" value="1"/>
</dbReference>
<dbReference type="InterPro" id="IPR008921">
    <property type="entry name" value="DNA_pol3_clamp-load_cplx_C"/>
</dbReference>
<proteinExistence type="inferred from homology"/>
<keyword evidence="5" id="KW-0239">DNA-directed DNA polymerase</keyword>
<dbReference type="Proteomes" id="UP000295122">
    <property type="component" value="Unassembled WGS sequence"/>
</dbReference>
<protein>
    <recommendedName>
        <fullName evidence="1">DNA-directed DNA polymerase</fullName>
        <ecNumber evidence="1">2.7.7.7</ecNumber>
    </recommendedName>
</protein>
<organism evidence="8 9">
    <name type="scientific">Enterovirga rhinocerotis</name>
    <dbReference type="NCBI Taxonomy" id="1339210"/>
    <lineage>
        <taxon>Bacteria</taxon>
        <taxon>Pseudomonadati</taxon>
        <taxon>Pseudomonadota</taxon>
        <taxon>Alphaproteobacteria</taxon>
        <taxon>Hyphomicrobiales</taxon>
        <taxon>Methylobacteriaceae</taxon>
        <taxon>Enterovirga</taxon>
    </lineage>
</organism>
<dbReference type="PANTHER" id="PTHR34388:SF1">
    <property type="entry name" value="DNA POLYMERASE III SUBUNIT DELTA"/>
    <property type="match status" value="1"/>
</dbReference>
<dbReference type="RefSeq" id="WP_133773765.1">
    <property type="nucleotide sequence ID" value="NZ_SNZR01000016.1"/>
</dbReference>
<dbReference type="OrthoDB" id="9804983at2"/>
<gene>
    <name evidence="8" type="ORF">EV668_4201</name>
</gene>
<dbReference type="AlphaFoldDB" id="A0A4R7BP30"/>
<keyword evidence="9" id="KW-1185">Reference proteome</keyword>
<dbReference type="Gene3D" id="1.10.8.60">
    <property type="match status" value="1"/>
</dbReference>
<comment type="catalytic activity">
    <reaction evidence="7">
        <text>DNA(n) + a 2'-deoxyribonucleoside 5'-triphosphate = DNA(n+1) + diphosphate</text>
        <dbReference type="Rhea" id="RHEA:22508"/>
        <dbReference type="Rhea" id="RHEA-COMP:17339"/>
        <dbReference type="Rhea" id="RHEA-COMP:17340"/>
        <dbReference type="ChEBI" id="CHEBI:33019"/>
        <dbReference type="ChEBI" id="CHEBI:61560"/>
        <dbReference type="ChEBI" id="CHEBI:173112"/>
        <dbReference type="EC" id="2.7.7.7"/>
    </reaction>
</comment>
<evidence type="ECO:0000313" key="9">
    <source>
        <dbReference type="Proteomes" id="UP000295122"/>
    </source>
</evidence>
<evidence type="ECO:0000256" key="6">
    <source>
        <dbReference type="ARBA" id="ARBA00034754"/>
    </source>
</evidence>
<dbReference type="GO" id="GO:0009360">
    <property type="term" value="C:DNA polymerase III complex"/>
    <property type="evidence" value="ECO:0007669"/>
    <property type="project" value="TreeGrafter"/>
</dbReference>
<dbReference type="GO" id="GO:0003677">
    <property type="term" value="F:DNA binding"/>
    <property type="evidence" value="ECO:0007669"/>
    <property type="project" value="InterPro"/>
</dbReference>
<reference evidence="8 9" key="1">
    <citation type="submission" date="2019-03" db="EMBL/GenBank/DDBJ databases">
        <title>Genomic Encyclopedia of Type Strains, Phase IV (KMG-IV): sequencing the most valuable type-strain genomes for metagenomic binning, comparative biology and taxonomic classification.</title>
        <authorList>
            <person name="Goeker M."/>
        </authorList>
    </citation>
    <scope>NUCLEOTIDE SEQUENCE [LARGE SCALE GENOMIC DNA]</scope>
    <source>
        <strain evidence="8 9">DSM 25903</strain>
    </source>
</reference>
<dbReference type="GO" id="GO:0003887">
    <property type="term" value="F:DNA-directed DNA polymerase activity"/>
    <property type="evidence" value="ECO:0007669"/>
    <property type="project" value="UniProtKB-KW"/>
</dbReference>
<keyword evidence="3" id="KW-0548">Nucleotidyltransferase</keyword>
<dbReference type="EMBL" id="SNZR01000016">
    <property type="protein sequence ID" value="TDR87121.1"/>
    <property type="molecule type" value="Genomic_DNA"/>
</dbReference>
<dbReference type="SUPFAM" id="SSF52540">
    <property type="entry name" value="P-loop containing nucleoside triphosphate hydrolases"/>
    <property type="match status" value="1"/>
</dbReference>
<evidence type="ECO:0000256" key="7">
    <source>
        <dbReference type="ARBA" id="ARBA00049244"/>
    </source>
</evidence>
<evidence type="ECO:0000256" key="4">
    <source>
        <dbReference type="ARBA" id="ARBA00022705"/>
    </source>
</evidence>
<dbReference type="EC" id="2.7.7.7" evidence="1"/>
<dbReference type="Gene3D" id="1.20.272.10">
    <property type="match status" value="1"/>
</dbReference>
<keyword evidence="4" id="KW-0235">DNA replication</keyword>
<dbReference type="PANTHER" id="PTHR34388">
    <property type="entry name" value="DNA POLYMERASE III SUBUNIT DELTA"/>
    <property type="match status" value="1"/>
</dbReference>